<comment type="cofactor">
    <cofactor evidence="1">
        <name>Zn(2+)</name>
        <dbReference type="ChEBI" id="CHEBI:29105"/>
    </cofactor>
</comment>
<sequence length="478" mass="50838">MNPITRRTCLQAAAAATLIATPLAAPAALAQGAGQGAAAPGTSLEDRPLFGATLRTLPNGLRVAHVEQRRAPVIANYAYVAAGGGEDPPGLSGIAHYLEHMLFKGSPRVASGEFSRRVAREGGNDNAFTSRDVTGYFQHVEASRLPLVTMMEADRFAGALIPAAEMESERRVILEERAQRTGSSPRALFYEGFDAAMWGRQHWRGRPIIGWEEEIRAISHADLLAFFRARYAPGNAVLVVAGAVSAEEFWKVAEAEWGALPAGPAVPRDRAPPPASPPEPRFVRNDPRLRGEANFVRSWQAPSMTAGDSALADPLEVLRHLLGGGQGSRLHRALVEGGIALAASASYDGDVAGWTDFDIAATPRREVAPERVEQAIAAEVKRLLDAGGPTEAEVARSIRQMSAGSLLALDGLGAAPRMIGNALAIGLSMDTVEYWPRRMRAVTRDQVARAAETVLGRAPSGSGWLLPEGVAAPAEVRL</sequence>
<evidence type="ECO:0000313" key="9">
    <source>
        <dbReference type="EMBL" id="SFK98241.1"/>
    </source>
</evidence>
<dbReference type="Gene3D" id="3.30.830.10">
    <property type="entry name" value="Metalloenzyme, LuxS/M16 peptidase-like"/>
    <property type="match status" value="2"/>
</dbReference>
<dbReference type="Proteomes" id="UP000199473">
    <property type="component" value="Unassembled WGS sequence"/>
</dbReference>
<protein>
    <submittedName>
        <fullName evidence="9">Zinc protease</fullName>
    </submittedName>
</protein>
<evidence type="ECO:0000256" key="5">
    <source>
        <dbReference type="SAM" id="MobiDB-lite"/>
    </source>
</evidence>
<proteinExistence type="inferred from homology"/>
<keyword evidence="6" id="KW-0732">Signal</keyword>
<dbReference type="PROSITE" id="PS51318">
    <property type="entry name" value="TAT"/>
    <property type="match status" value="1"/>
</dbReference>
<keyword evidence="10" id="KW-1185">Reference proteome</keyword>
<gene>
    <name evidence="9" type="ORF">SAMN02745775_11317</name>
</gene>
<evidence type="ECO:0000259" key="7">
    <source>
        <dbReference type="Pfam" id="PF00675"/>
    </source>
</evidence>
<feature type="domain" description="Peptidase M16 C-terminal" evidence="8">
    <location>
        <begin position="218"/>
        <end position="401"/>
    </location>
</feature>
<dbReference type="OrthoDB" id="9811314at2"/>
<dbReference type="InterPro" id="IPR001431">
    <property type="entry name" value="Pept_M16_Zn_BS"/>
</dbReference>
<keyword evidence="3" id="KW-0482">Metalloprotease</keyword>
<dbReference type="Pfam" id="PF00675">
    <property type="entry name" value="Peptidase_M16"/>
    <property type="match status" value="1"/>
</dbReference>
<evidence type="ECO:0000313" key="10">
    <source>
        <dbReference type="Proteomes" id="UP000199473"/>
    </source>
</evidence>
<dbReference type="InterPro" id="IPR011765">
    <property type="entry name" value="Pept_M16_N"/>
</dbReference>
<accession>A0A1I4E261</accession>
<dbReference type="InterPro" id="IPR011249">
    <property type="entry name" value="Metalloenz_LuxS/M16"/>
</dbReference>
<name>A0A1I4E261_9PROT</name>
<dbReference type="GO" id="GO:0004222">
    <property type="term" value="F:metalloendopeptidase activity"/>
    <property type="evidence" value="ECO:0007669"/>
    <property type="project" value="InterPro"/>
</dbReference>
<dbReference type="GO" id="GO:0046872">
    <property type="term" value="F:metal ion binding"/>
    <property type="evidence" value="ECO:0007669"/>
    <property type="project" value="InterPro"/>
</dbReference>
<comment type="similarity">
    <text evidence="2 4">Belongs to the peptidase M16 family.</text>
</comment>
<dbReference type="InterPro" id="IPR050361">
    <property type="entry name" value="MPP/UQCRC_Complex"/>
</dbReference>
<feature type="region of interest" description="Disordered" evidence="5">
    <location>
        <begin position="262"/>
        <end position="286"/>
    </location>
</feature>
<feature type="domain" description="Peptidase M16 N-terminal" evidence="7">
    <location>
        <begin position="77"/>
        <end position="180"/>
    </location>
</feature>
<keyword evidence="9" id="KW-0645">Protease</keyword>
<dbReference type="GO" id="GO:0006508">
    <property type="term" value="P:proteolysis"/>
    <property type="evidence" value="ECO:0007669"/>
    <property type="project" value="UniProtKB-KW"/>
</dbReference>
<keyword evidence="3" id="KW-0378">Hydrolase</keyword>
<evidence type="ECO:0000256" key="4">
    <source>
        <dbReference type="RuleBase" id="RU004447"/>
    </source>
</evidence>
<dbReference type="Pfam" id="PF05193">
    <property type="entry name" value="Peptidase_M16_C"/>
    <property type="match status" value="1"/>
</dbReference>
<feature type="chain" id="PRO_5011773563" evidence="6">
    <location>
        <begin position="28"/>
        <end position="478"/>
    </location>
</feature>
<organism evidence="9 10">
    <name type="scientific">Falsiroseomonas stagni DSM 19981</name>
    <dbReference type="NCBI Taxonomy" id="1123062"/>
    <lineage>
        <taxon>Bacteria</taxon>
        <taxon>Pseudomonadati</taxon>
        <taxon>Pseudomonadota</taxon>
        <taxon>Alphaproteobacteria</taxon>
        <taxon>Acetobacterales</taxon>
        <taxon>Roseomonadaceae</taxon>
        <taxon>Falsiroseomonas</taxon>
    </lineage>
</organism>
<evidence type="ECO:0000256" key="6">
    <source>
        <dbReference type="SAM" id="SignalP"/>
    </source>
</evidence>
<evidence type="ECO:0000256" key="3">
    <source>
        <dbReference type="ARBA" id="ARBA00023049"/>
    </source>
</evidence>
<dbReference type="PANTHER" id="PTHR11851:SF49">
    <property type="entry name" value="MITOCHONDRIAL-PROCESSING PEPTIDASE SUBUNIT ALPHA"/>
    <property type="match status" value="1"/>
</dbReference>
<dbReference type="InterPro" id="IPR007863">
    <property type="entry name" value="Peptidase_M16_C"/>
</dbReference>
<dbReference type="SUPFAM" id="SSF63411">
    <property type="entry name" value="LuxS/MPP-like metallohydrolase"/>
    <property type="match status" value="2"/>
</dbReference>
<dbReference type="EMBL" id="FOSQ01000013">
    <property type="protein sequence ID" value="SFK98241.1"/>
    <property type="molecule type" value="Genomic_DNA"/>
</dbReference>
<evidence type="ECO:0000256" key="2">
    <source>
        <dbReference type="ARBA" id="ARBA00007261"/>
    </source>
</evidence>
<feature type="signal peptide" evidence="6">
    <location>
        <begin position="1"/>
        <end position="27"/>
    </location>
</feature>
<dbReference type="InterPro" id="IPR006311">
    <property type="entry name" value="TAT_signal"/>
</dbReference>
<evidence type="ECO:0000259" key="8">
    <source>
        <dbReference type="Pfam" id="PF05193"/>
    </source>
</evidence>
<dbReference type="PANTHER" id="PTHR11851">
    <property type="entry name" value="METALLOPROTEASE"/>
    <property type="match status" value="1"/>
</dbReference>
<dbReference type="RefSeq" id="WP_092962572.1">
    <property type="nucleotide sequence ID" value="NZ_FOSQ01000013.1"/>
</dbReference>
<dbReference type="PROSITE" id="PS00143">
    <property type="entry name" value="INSULINASE"/>
    <property type="match status" value="1"/>
</dbReference>
<reference evidence="9 10" key="1">
    <citation type="submission" date="2016-10" db="EMBL/GenBank/DDBJ databases">
        <authorList>
            <person name="de Groot N.N."/>
        </authorList>
    </citation>
    <scope>NUCLEOTIDE SEQUENCE [LARGE SCALE GENOMIC DNA]</scope>
    <source>
        <strain evidence="9 10">DSM 19981</strain>
    </source>
</reference>
<evidence type="ECO:0000256" key="1">
    <source>
        <dbReference type="ARBA" id="ARBA00001947"/>
    </source>
</evidence>
<dbReference type="STRING" id="1123062.SAMN02745775_11317"/>
<dbReference type="AlphaFoldDB" id="A0A1I4E261"/>